<keyword evidence="2 6" id="KW-0641">Proline biosynthesis</keyword>
<comment type="subcellular location">
    <subcellularLocation>
        <location evidence="6">Cytoplasm</location>
    </subcellularLocation>
</comment>
<evidence type="ECO:0000256" key="1">
    <source>
        <dbReference type="ARBA" id="ARBA00005525"/>
    </source>
</evidence>
<dbReference type="GO" id="GO:0055129">
    <property type="term" value="P:L-proline biosynthetic process"/>
    <property type="evidence" value="ECO:0007669"/>
    <property type="project" value="UniProtKB-UniRule"/>
</dbReference>
<keyword evidence="6" id="KW-0028">Amino-acid biosynthesis</keyword>
<dbReference type="PANTHER" id="PTHR11645">
    <property type="entry name" value="PYRROLINE-5-CARBOXYLATE REDUCTASE"/>
    <property type="match status" value="1"/>
</dbReference>
<dbReference type="InterPro" id="IPR029036">
    <property type="entry name" value="P5CR_dimer"/>
</dbReference>
<keyword evidence="6" id="KW-0963">Cytoplasm</keyword>
<evidence type="ECO:0000313" key="11">
    <source>
        <dbReference type="EMBL" id="HIU09715.1"/>
    </source>
</evidence>
<comment type="similarity">
    <text evidence="1 6">Belongs to the pyrroline-5-carboxylate reductase family.</text>
</comment>
<evidence type="ECO:0000259" key="9">
    <source>
        <dbReference type="Pfam" id="PF03807"/>
    </source>
</evidence>
<feature type="domain" description="Pyrroline-5-carboxylate reductase catalytic N-terminal" evidence="9">
    <location>
        <begin position="5"/>
        <end position="98"/>
    </location>
</feature>
<evidence type="ECO:0000313" key="12">
    <source>
        <dbReference type="Proteomes" id="UP000824124"/>
    </source>
</evidence>
<dbReference type="EC" id="1.5.1.2" evidence="6 7"/>
<keyword evidence="3 6" id="KW-0521">NADP</keyword>
<evidence type="ECO:0000256" key="5">
    <source>
        <dbReference type="ARBA" id="ARBA00058118"/>
    </source>
</evidence>
<dbReference type="Pfam" id="PF03807">
    <property type="entry name" value="F420_oxidored"/>
    <property type="match status" value="1"/>
</dbReference>
<evidence type="ECO:0000256" key="4">
    <source>
        <dbReference type="ARBA" id="ARBA00023002"/>
    </source>
</evidence>
<feature type="domain" description="Pyrroline-5-carboxylate reductase dimerisation" evidence="10">
    <location>
        <begin position="160"/>
        <end position="263"/>
    </location>
</feature>
<dbReference type="PANTHER" id="PTHR11645:SF0">
    <property type="entry name" value="PYRROLINE-5-CARBOXYLATE REDUCTASE 3"/>
    <property type="match status" value="1"/>
</dbReference>
<comment type="catalytic activity">
    <reaction evidence="6">
        <text>L-proline + NAD(+) = (S)-1-pyrroline-5-carboxylate + NADH + 2 H(+)</text>
        <dbReference type="Rhea" id="RHEA:14105"/>
        <dbReference type="ChEBI" id="CHEBI:15378"/>
        <dbReference type="ChEBI" id="CHEBI:17388"/>
        <dbReference type="ChEBI" id="CHEBI:57540"/>
        <dbReference type="ChEBI" id="CHEBI:57945"/>
        <dbReference type="ChEBI" id="CHEBI:60039"/>
        <dbReference type="EC" id="1.5.1.2"/>
    </reaction>
</comment>
<dbReference type="Pfam" id="PF14748">
    <property type="entry name" value="P5CR_dimer"/>
    <property type="match status" value="1"/>
</dbReference>
<comment type="catalytic activity">
    <reaction evidence="6">
        <text>L-proline + NADP(+) = (S)-1-pyrroline-5-carboxylate + NADPH + 2 H(+)</text>
        <dbReference type="Rhea" id="RHEA:14109"/>
        <dbReference type="ChEBI" id="CHEBI:15378"/>
        <dbReference type="ChEBI" id="CHEBI:17388"/>
        <dbReference type="ChEBI" id="CHEBI:57783"/>
        <dbReference type="ChEBI" id="CHEBI:58349"/>
        <dbReference type="ChEBI" id="CHEBI:60039"/>
        <dbReference type="EC" id="1.5.1.2"/>
    </reaction>
</comment>
<dbReference type="InterPro" id="IPR028939">
    <property type="entry name" value="P5C_Rdtase_cat_N"/>
</dbReference>
<feature type="binding site" evidence="8">
    <location>
        <begin position="9"/>
        <end position="14"/>
    </location>
    <ligand>
        <name>NADP(+)</name>
        <dbReference type="ChEBI" id="CHEBI:58349"/>
    </ligand>
</feature>
<dbReference type="InterPro" id="IPR008927">
    <property type="entry name" value="6-PGluconate_DH-like_C_sf"/>
</dbReference>
<dbReference type="PIRSF" id="PIRSF000193">
    <property type="entry name" value="Pyrrol-5-carb_rd"/>
    <property type="match status" value="1"/>
</dbReference>
<comment type="function">
    <text evidence="5 6">Catalyzes the reduction of 1-pyrroline-5-carboxylate (PCA) to L-proline.</text>
</comment>
<name>A0A9D1HIJ6_9FIRM</name>
<dbReference type="HAMAP" id="MF_01925">
    <property type="entry name" value="P5C_reductase"/>
    <property type="match status" value="1"/>
</dbReference>
<accession>A0A9D1HIJ6</accession>
<evidence type="ECO:0000259" key="10">
    <source>
        <dbReference type="Pfam" id="PF14748"/>
    </source>
</evidence>
<dbReference type="InterPro" id="IPR000304">
    <property type="entry name" value="Pyrroline-COOH_reductase"/>
</dbReference>
<reference evidence="11" key="2">
    <citation type="journal article" date="2021" name="PeerJ">
        <title>Extensive microbial diversity within the chicken gut microbiome revealed by metagenomics and culture.</title>
        <authorList>
            <person name="Gilroy R."/>
            <person name="Ravi A."/>
            <person name="Getino M."/>
            <person name="Pursley I."/>
            <person name="Horton D.L."/>
            <person name="Alikhan N.F."/>
            <person name="Baker D."/>
            <person name="Gharbi K."/>
            <person name="Hall N."/>
            <person name="Watson M."/>
            <person name="Adriaenssens E.M."/>
            <person name="Foster-Nyarko E."/>
            <person name="Jarju S."/>
            <person name="Secka A."/>
            <person name="Antonio M."/>
            <person name="Oren A."/>
            <person name="Chaudhuri R.R."/>
            <person name="La Ragione R."/>
            <person name="Hildebrand F."/>
            <person name="Pallen M.J."/>
        </authorList>
    </citation>
    <scope>NUCLEOTIDE SEQUENCE</scope>
    <source>
        <strain evidence="11">2830</strain>
    </source>
</reference>
<dbReference type="Gene3D" id="3.40.50.720">
    <property type="entry name" value="NAD(P)-binding Rossmann-like Domain"/>
    <property type="match status" value="1"/>
</dbReference>
<evidence type="ECO:0000256" key="7">
    <source>
        <dbReference type="NCBIfam" id="TIGR00112"/>
    </source>
</evidence>
<dbReference type="GO" id="GO:0005737">
    <property type="term" value="C:cytoplasm"/>
    <property type="evidence" value="ECO:0007669"/>
    <property type="project" value="UniProtKB-SubCell"/>
</dbReference>
<keyword evidence="4 6" id="KW-0560">Oxidoreductase</keyword>
<dbReference type="SUPFAM" id="SSF48179">
    <property type="entry name" value="6-phosphogluconate dehydrogenase C-terminal domain-like"/>
    <property type="match status" value="1"/>
</dbReference>
<sequence>MAENKLVFLGGGNMAAAIGRGLVAKHTPFDLGFYDIHQEKAEKLAAELHAKSFASLEEAVKAADMLLLAVKPQAMSGLLADVAGFIRPGQMVLTIAAGLPLAYYETKLPNVPLVRAMPNTSAQVLAAITGLMAGSLADEKHKKLAGQVFAAVGDTVWIEEKDIHALTAISGSGPAYFYYFTEALARAGEKLGLDAKTAAKLARQTAVGSGQMLAESQASPAELRVQVTSKGGTTAAALSAFGDALPNLVEMACMACAGRSAEMAEEMSD</sequence>
<dbReference type="AlphaFoldDB" id="A0A9D1HIJ6"/>
<feature type="binding site" evidence="8">
    <location>
        <begin position="69"/>
        <end position="72"/>
    </location>
    <ligand>
        <name>NADP(+)</name>
        <dbReference type="ChEBI" id="CHEBI:58349"/>
    </ligand>
</feature>
<evidence type="ECO:0000256" key="3">
    <source>
        <dbReference type="ARBA" id="ARBA00022857"/>
    </source>
</evidence>
<proteinExistence type="inferred from homology"/>
<dbReference type="Proteomes" id="UP000824124">
    <property type="component" value="Unassembled WGS sequence"/>
</dbReference>
<comment type="pathway">
    <text evidence="6">Amino-acid biosynthesis; L-proline biosynthesis; L-proline from L-glutamate 5-semialdehyde: step 1/1.</text>
</comment>
<dbReference type="GO" id="GO:0004735">
    <property type="term" value="F:pyrroline-5-carboxylate reductase activity"/>
    <property type="evidence" value="ECO:0007669"/>
    <property type="project" value="UniProtKB-UniRule"/>
</dbReference>
<gene>
    <name evidence="6" type="primary">proC</name>
    <name evidence="11" type="ORF">IAB00_00445</name>
</gene>
<dbReference type="SUPFAM" id="SSF51735">
    <property type="entry name" value="NAD(P)-binding Rossmann-fold domains"/>
    <property type="match status" value="1"/>
</dbReference>
<dbReference type="Gene3D" id="1.10.3730.10">
    <property type="entry name" value="ProC C-terminal domain-like"/>
    <property type="match status" value="1"/>
</dbReference>
<organism evidence="11 12">
    <name type="scientific">Candidatus Avidehalobacter gallistercoris</name>
    <dbReference type="NCBI Taxonomy" id="2840694"/>
    <lineage>
        <taxon>Bacteria</taxon>
        <taxon>Bacillati</taxon>
        <taxon>Bacillota</taxon>
        <taxon>Clostridia</taxon>
        <taxon>Eubacteriales</taxon>
        <taxon>Peptococcaceae</taxon>
        <taxon>Peptococcaceae incertae sedis</taxon>
        <taxon>Candidatus Avidehalobacter</taxon>
    </lineage>
</organism>
<protein>
    <recommendedName>
        <fullName evidence="6 7">Pyrroline-5-carboxylate reductase</fullName>
        <shortName evidence="6">P5C reductase</shortName>
        <shortName evidence="6">P5CR</shortName>
        <ecNumber evidence="6 7">1.5.1.2</ecNumber>
    </recommendedName>
    <alternativeName>
        <fullName evidence="6">PCA reductase</fullName>
    </alternativeName>
</protein>
<dbReference type="InterPro" id="IPR036291">
    <property type="entry name" value="NAD(P)-bd_dom_sf"/>
</dbReference>
<comment type="caution">
    <text evidence="11">The sequence shown here is derived from an EMBL/GenBank/DDBJ whole genome shotgun (WGS) entry which is preliminary data.</text>
</comment>
<evidence type="ECO:0000256" key="6">
    <source>
        <dbReference type="HAMAP-Rule" id="MF_01925"/>
    </source>
</evidence>
<dbReference type="NCBIfam" id="TIGR00112">
    <property type="entry name" value="proC"/>
    <property type="match status" value="1"/>
</dbReference>
<dbReference type="EMBL" id="DVMH01000003">
    <property type="protein sequence ID" value="HIU09715.1"/>
    <property type="molecule type" value="Genomic_DNA"/>
</dbReference>
<evidence type="ECO:0000256" key="8">
    <source>
        <dbReference type="PIRSR" id="PIRSR000193-1"/>
    </source>
</evidence>
<reference evidence="11" key="1">
    <citation type="submission" date="2020-10" db="EMBL/GenBank/DDBJ databases">
        <authorList>
            <person name="Gilroy R."/>
        </authorList>
    </citation>
    <scope>NUCLEOTIDE SEQUENCE</scope>
    <source>
        <strain evidence="11">2830</strain>
    </source>
</reference>
<evidence type="ECO:0000256" key="2">
    <source>
        <dbReference type="ARBA" id="ARBA00022650"/>
    </source>
</evidence>
<dbReference type="FunFam" id="1.10.3730.10:FF:000001">
    <property type="entry name" value="Pyrroline-5-carboxylate reductase"/>
    <property type="match status" value="1"/>
</dbReference>